<sequence>MTRIELIRANKHYAFDSTDENGVITRMDTKPEMGGEGYGARPMQLLLNALVGCASIDVLSILEKKRQQVSDYKVVVNGEREAGKEPSLWREILLTFMISGDVTEDSARRAIDLSLDKYCSVAATLRAAGASIKYELILNGK</sequence>
<evidence type="ECO:0000313" key="2">
    <source>
        <dbReference type="Proteomes" id="UP000266118"/>
    </source>
</evidence>
<dbReference type="PANTHER" id="PTHR34352">
    <property type="entry name" value="PROTEIN YHFA"/>
    <property type="match status" value="1"/>
</dbReference>
<reference evidence="1 2" key="1">
    <citation type="submission" date="2018-09" db="EMBL/GenBank/DDBJ databases">
        <title>Arachidicoccus sp. nov., a bacterium isolated from soil.</title>
        <authorList>
            <person name="Weon H.-Y."/>
            <person name="Kwon S.-W."/>
            <person name="Lee S.A."/>
        </authorList>
    </citation>
    <scope>NUCLEOTIDE SEQUENCE [LARGE SCALE GENOMIC DNA]</scope>
    <source>
        <strain evidence="1 2">KIS59-12</strain>
    </source>
</reference>
<dbReference type="SUPFAM" id="SSF82784">
    <property type="entry name" value="OsmC-like"/>
    <property type="match status" value="1"/>
</dbReference>
<dbReference type="AlphaFoldDB" id="A0A386HLU8"/>
<dbReference type="InterPro" id="IPR003718">
    <property type="entry name" value="OsmC/Ohr_fam"/>
</dbReference>
<dbReference type="PANTHER" id="PTHR34352:SF1">
    <property type="entry name" value="PROTEIN YHFA"/>
    <property type="match status" value="1"/>
</dbReference>
<dbReference type="InterPro" id="IPR036102">
    <property type="entry name" value="OsmC/Ohrsf"/>
</dbReference>
<dbReference type="OrthoDB" id="9804010at2"/>
<accession>A0A386HLU8</accession>
<dbReference type="Pfam" id="PF02566">
    <property type="entry name" value="OsmC"/>
    <property type="match status" value="1"/>
</dbReference>
<dbReference type="Proteomes" id="UP000266118">
    <property type="component" value="Chromosome"/>
</dbReference>
<organism evidence="1 2">
    <name type="scientific">Arachidicoccus soli</name>
    <dbReference type="NCBI Taxonomy" id="2341117"/>
    <lineage>
        <taxon>Bacteria</taxon>
        <taxon>Pseudomonadati</taxon>
        <taxon>Bacteroidota</taxon>
        <taxon>Chitinophagia</taxon>
        <taxon>Chitinophagales</taxon>
        <taxon>Chitinophagaceae</taxon>
        <taxon>Arachidicoccus</taxon>
    </lineage>
</organism>
<dbReference type="EMBL" id="CP032489">
    <property type="protein sequence ID" value="AYD46596.1"/>
    <property type="molecule type" value="Genomic_DNA"/>
</dbReference>
<protein>
    <submittedName>
        <fullName evidence="1">OsmC family peroxiredoxin</fullName>
    </submittedName>
</protein>
<name>A0A386HLU8_9BACT</name>
<proteinExistence type="predicted"/>
<evidence type="ECO:0000313" key="1">
    <source>
        <dbReference type="EMBL" id="AYD46596.1"/>
    </source>
</evidence>
<dbReference type="Gene3D" id="3.30.300.20">
    <property type="match status" value="1"/>
</dbReference>
<dbReference type="KEGG" id="ark:D6B99_02570"/>
<keyword evidence="2" id="KW-1185">Reference proteome</keyword>
<gene>
    <name evidence="1" type="ORF">D6B99_02570</name>
</gene>
<dbReference type="RefSeq" id="WP_119984784.1">
    <property type="nucleotide sequence ID" value="NZ_CP032489.1"/>
</dbReference>
<dbReference type="InterPro" id="IPR015946">
    <property type="entry name" value="KH_dom-like_a/b"/>
</dbReference>